<feature type="compositionally biased region" description="Basic and acidic residues" evidence="1">
    <location>
        <begin position="251"/>
        <end position="268"/>
    </location>
</feature>
<accession>A0AAD5CXN3</accession>
<feature type="region of interest" description="Disordered" evidence="1">
    <location>
        <begin position="195"/>
        <end position="215"/>
    </location>
</feature>
<evidence type="ECO:0000256" key="1">
    <source>
        <dbReference type="SAM" id="MobiDB-lite"/>
    </source>
</evidence>
<dbReference type="PANTHER" id="PTHR33098">
    <property type="entry name" value="COTTON FIBER (DUF761)"/>
    <property type="match status" value="1"/>
</dbReference>
<dbReference type="InterPro" id="IPR008480">
    <property type="entry name" value="DUF761_pln"/>
</dbReference>
<dbReference type="InterPro" id="IPR025520">
    <property type="entry name" value="DUF4408"/>
</dbReference>
<dbReference type="EMBL" id="JAMZMK010006526">
    <property type="protein sequence ID" value="KAI7748416.1"/>
    <property type="molecule type" value="Genomic_DNA"/>
</dbReference>
<reference evidence="4" key="1">
    <citation type="submission" date="2022-06" db="EMBL/GenBank/DDBJ databases">
        <title>Uncovering the hologenomic basis of an extraordinary plant invasion.</title>
        <authorList>
            <person name="Bieker V.C."/>
            <person name="Martin M.D."/>
            <person name="Gilbert T."/>
            <person name="Hodgins K."/>
            <person name="Battlay P."/>
            <person name="Petersen B."/>
            <person name="Wilson J."/>
        </authorList>
    </citation>
    <scope>NUCLEOTIDE SEQUENCE</scope>
    <source>
        <strain evidence="4">AA19_3_7</strain>
        <tissue evidence="4">Leaf</tissue>
    </source>
</reference>
<protein>
    <recommendedName>
        <fullName evidence="3">DUF4408 domain-containing protein</fullName>
    </recommendedName>
</protein>
<keyword evidence="2" id="KW-1133">Transmembrane helix</keyword>
<comment type="caution">
    <text evidence="4">The sequence shown here is derived from an EMBL/GenBank/DDBJ whole genome shotgun (WGS) entry which is preliminary data.</text>
</comment>
<keyword evidence="5" id="KW-1185">Reference proteome</keyword>
<sequence>MGLLSLKLGVVSATVVSTAVMFKLLSPFIMNITIADLPIIWSSLITWLKPPYLYVVINGIIITIVASSRFQAKPNSSHGSHDSFTSFPIPADPVKVVHPVELPPVHVHEPDVVETEPVDIMVDGYNSESKFIDVPIVEFSTTPQFIDETLDEEMKIAKEAYEEIKKNRVKKPVISMSAWTPSEINQVGLSFPMEKPPASARFSRRKPAKATPEGGRALRVAKPKRQDTLESTWKTITEGRSVPLTRHLRKSDTWETHGHSRENCHSPDESVTDNINHNEMMTKSNTFDVNRTRKPVKPVKPPPVPSKLSRSGGSGRLKKEPSLGQEELNRKVEAFIKKFNEDMRLQRQESLNQYMEMINRGAH</sequence>
<keyword evidence="2" id="KW-0812">Transmembrane</keyword>
<evidence type="ECO:0000256" key="2">
    <source>
        <dbReference type="SAM" id="Phobius"/>
    </source>
</evidence>
<feature type="domain" description="DUF4408" evidence="3">
    <location>
        <begin position="38"/>
        <end position="70"/>
    </location>
</feature>
<dbReference type="PANTHER" id="PTHR33098:SF117">
    <property type="entry name" value="COTTON FIBER (DUF761)"/>
    <property type="match status" value="1"/>
</dbReference>
<organism evidence="4 5">
    <name type="scientific">Ambrosia artemisiifolia</name>
    <name type="common">Common ragweed</name>
    <dbReference type="NCBI Taxonomy" id="4212"/>
    <lineage>
        <taxon>Eukaryota</taxon>
        <taxon>Viridiplantae</taxon>
        <taxon>Streptophyta</taxon>
        <taxon>Embryophyta</taxon>
        <taxon>Tracheophyta</taxon>
        <taxon>Spermatophyta</taxon>
        <taxon>Magnoliopsida</taxon>
        <taxon>eudicotyledons</taxon>
        <taxon>Gunneridae</taxon>
        <taxon>Pentapetalae</taxon>
        <taxon>asterids</taxon>
        <taxon>campanulids</taxon>
        <taxon>Asterales</taxon>
        <taxon>Asteraceae</taxon>
        <taxon>Asteroideae</taxon>
        <taxon>Heliantheae alliance</taxon>
        <taxon>Heliantheae</taxon>
        <taxon>Ambrosia</taxon>
    </lineage>
</organism>
<dbReference type="Proteomes" id="UP001206925">
    <property type="component" value="Unassembled WGS sequence"/>
</dbReference>
<keyword evidence="2" id="KW-0472">Membrane</keyword>
<evidence type="ECO:0000259" key="3">
    <source>
        <dbReference type="Pfam" id="PF14364"/>
    </source>
</evidence>
<gene>
    <name evidence="4" type="ORF">M8C21_007573</name>
</gene>
<feature type="region of interest" description="Disordered" evidence="1">
    <location>
        <begin position="251"/>
        <end position="325"/>
    </location>
</feature>
<evidence type="ECO:0000313" key="4">
    <source>
        <dbReference type="EMBL" id="KAI7748416.1"/>
    </source>
</evidence>
<evidence type="ECO:0000313" key="5">
    <source>
        <dbReference type="Proteomes" id="UP001206925"/>
    </source>
</evidence>
<feature type="compositionally biased region" description="Polar residues" evidence="1">
    <location>
        <begin position="272"/>
        <end position="289"/>
    </location>
</feature>
<dbReference type="Pfam" id="PF14364">
    <property type="entry name" value="DUF4408"/>
    <property type="match status" value="1"/>
</dbReference>
<feature type="transmembrane region" description="Helical" evidence="2">
    <location>
        <begin position="52"/>
        <end position="70"/>
    </location>
</feature>
<dbReference type="AlphaFoldDB" id="A0AAD5CXN3"/>
<dbReference type="Pfam" id="PF05553">
    <property type="entry name" value="DUF761"/>
    <property type="match status" value="1"/>
</dbReference>
<name>A0AAD5CXN3_AMBAR</name>
<proteinExistence type="predicted"/>